<dbReference type="Gene3D" id="3.40.50.720">
    <property type="entry name" value="NAD(P)-binding Rossmann-like Domain"/>
    <property type="match status" value="1"/>
</dbReference>
<accession>A0A8K0DY82</accession>
<dbReference type="AlphaFoldDB" id="A0A8K0DY82"/>
<organism evidence="5 6">
    <name type="scientific">Rhamnella rubrinervis</name>
    <dbReference type="NCBI Taxonomy" id="2594499"/>
    <lineage>
        <taxon>Eukaryota</taxon>
        <taxon>Viridiplantae</taxon>
        <taxon>Streptophyta</taxon>
        <taxon>Embryophyta</taxon>
        <taxon>Tracheophyta</taxon>
        <taxon>Spermatophyta</taxon>
        <taxon>Magnoliopsida</taxon>
        <taxon>eudicotyledons</taxon>
        <taxon>Gunneridae</taxon>
        <taxon>Pentapetalae</taxon>
        <taxon>rosids</taxon>
        <taxon>fabids</taxon>
        <taxon>Rosales</taxon>
        <taxon>Rhamnaceae</taxon>
        <taxon>rhamnoid group</taxon>
        <taxon>Rhamneae</taxon>
        <taxon>Rhamnella</taxon>
    </lineage>
</organism>
<feature type="domain" description="DOCKER Lobe A" evidence="4">
    <location>
        <begin position="127"/>
        <end position="241"/>
    </location>
</feature>
<comment type="caution">
    <text evidence="5">The sequence shown here is derived from an EMBL/GenBank/DDBJ whole genome shotgun (WGS) entry which is preliminary data.</text>
</comment>
<evidence type="ECO:0000256" key="1">
    <source>
        <dbReference type="ARBA" id="ARBA00022857"/>
    </source>
</evidence>
<evidence type="ECO:0000256" key="2">
    <source>
        <dbReference type="ARBA" id="ARBA00023002"/>
    </source>
</evidence>
<protein>
    <recommendedName>
        <fullName evidence="4">DOCKER Lobe A domain-containing protein</fullName>
    </recommendedName>
</protein>
<evidence type="ECO:0000313" key="6">
    <source>
        <dbReference type="Proteomes" id="UP000796880"/>
    </source>
</evidence>
<dbReference type="InterPro" id="IPR045017">
    <property type="entry name" value="DECR2-like"/>
</dbReference>
<dbReference type="GO" id="GO:0005777">
    <property type="term" value="C:peroxisome"/>
    <property type="evidence" value="ECO:0007669"/>
    <property type="project" value="TreeGrafter"/>
</dbReference>
<dbReference type="InterPro" id="IPR046769">
    <property type="entry name" value="DOCKER_Lobe_A"/>
</dbReference>
<dbReference type="GO" id="GO:0009062">
    <property type="term" value="P:fatty acid catabolic process"/>
    <property type="evidence" value="ECO:0007669"/>
    <property type="project" value="InterPro"/>
</dbReference>
<proteinExistence type="predicted"/>
<name>A0A8K0DY82_9ROSA</name>
<reference evidence="5" key="1">
    <citation type="submission" date="2020-03" db="EMBL/GenBank/DDBJ databases">
        <title>A high-quality chromosome-level genome assembly of a woody plant with both climbing and erect habits, Rhamnella rubrinervis.</title>
        <authorList>
            <person name="Lu Z."/>
            <person name="Yang Y."/>
            <person name="Zhu X."/>
            <person name="Sun Y."/>
        </authorList>
    </citation>
    <scope>NUCLEOTIDE SEQUENCE</scope>
    <source>
        <strain evidence="5">BYM</strain>
        <tissue evidence="5">Leaf</tissue>
    </source>
</reference>
<feature type="compositionally biased region" description="Polar residues" evidence="3">
    <location>
        <begin position="542"/>
        <end position="555"/>
    </location>
</feature>
<gene>
    <name evidence="5" type="ORF">FNV43_RR20161</name>
</gene>
<dbReference type="PANTHER" id="PTHR43296">
    <property type="entry name" value="PEROXISOMAL 2,4-DIENOYL-COA REDUCTASE"/>
    <property type="match status" value="1"/>
</dbReference>
<dbReference type="InterPro" id="IPR043161">
    <property type="entry name" value="DOCK_C_lobe_A"/>
</dbReference>
<dbReference type="Pfam" id="PF06920">
    <property type="entry name" value="DHR-2_Lobe_A"/>
    <property type="match status" value="1"/>
</dbReference>
<dbReference type="InterPro" id="IPR036291">
    <property type="entry name" value="NAD(P)-bd_dom_sf"/>
</dbReference>
<keyword evidence="2" id="KW-0560">Oxidoreductase</keyword>
<feature type="region of interest" description="Disordered" evidence="3">
    <location>
        <begin position="542"/>
        <end position="576"/>
    </location>
</feature>
<dbReference type="PANTHER" id="PTHR43296:SF2">
    <property type="entry name" value="PEROXISOMAL 2,4-DIENOYL-COA REDUCTASE [(3E)-ENOYL-COA-PRODUCING]"/>
    <property type="match status" value="1"/>
</dbReference>
<evidence type="ECO:0000259" key="4">
    <source>
        <dbReference type="Pfam" id="PF06920"/>
    </source>
</evidence>
<dbReference type="Proteomes" id="UP000796880">
    <property type="component" value="Unassembled WGS sequence"/>
</dbReference>
<keyword evidence="1" id="KW-0521">NADP</keyword>
<dbReference type="GO" id="GO:0008670">
    <property type="term" value="F:2,4-dienoyl-CoA reductase (NADPH) activity"/>
    <property type="evidence" value="ECO:0007669"/>
    <property type="project" value="InterPro"/>
</dbReference>
<dbReference type="OrthoDB" id="47328at2759"/>
<sequence>MSKLVPEDINSQAKKLLPLYKADVHRVEKIYQSSFREHLKVVICGRVNSLLRSPRQPYSFREALAHTQPSRIGASAQALGGSFHPLLRQKLGSLMNMVRYAAAEGLHKLAMAFAPVPDLLITVRAVAVAGVVMQAFVARNDGVCIKDHITSLRKICTMVSSVISSEAFATELEGYGASKLTVDCAVKFLKLVNKHFLQAELFHFCASILELFILVYKSRRAYRQLAKCHALLIEIYESILEQKFQFNSLMPPTWVGFCGDRFGNLDRKEYLYKEPCDMQLDSRQVKADELQPGVCYLQITAVDPLMEDEDLGSRRERIFSFSAESVDFLPVVNATGMIEARTAALQNELEEPRSSDGDQLRRLQSLQRIIQGSVAAQGPIIQAECCPFRSKKGLETLDAGLLGIDTPAGDDIRPGNGMNDPPLAKKGVETPNADKLDDEGKIVIPLYDFHLLEANSTNLPRKGQNYMGVKILPSSSLSALGVSTLLCRILDEPPLSSDSKNAMSQLSKSADNKARDAPGGVPRSKLSSLVLEKTLGISRFTSAKTSKAAQGSQSPRAAWPSCSEPDPDDDRATQVQTPPPQCLELLRHQGHQLARRHPQMGSQPTDAGLAARKPLSCYCQSGPDLEHPGPEDSRNAMWGCIALHITPEIFETRVVIGLSLKASKALLFLDCVLVLKLSLLLTDGNEFLKRSASRRSFDDLIAMSIDNEQCAFVSRFSHLSNFVQWSSSSCTRWLLFLRLFLDINSFGTFTMCHEALENLKKGPLGRRDSSGGGLMLTSVLLYIIRLPAVDATARNLAFEWGTGYNIRLNRIASGPIGDTPGFSREKKDIAMAALYFASDAGKFINGASMVVDGGLWMSCPAPLPKDTVRWLSRAVEKRNFGVPIATIHKSSITSSWLLALMRMFVNRKMQKELWNQLLSILVHGPDVLVNAAAAGNFLSLAENLSVGTVMDIDTVGTFTMCREAL</sequence>
<evidence type="ECO:0000256" key="3">
    <source>
        <dbReference type="SAM" id="MobiDB-lite"/>
    </source>
</evidence>
<feature type="region of interest" description="Disordered" evidence="3">
    <location>
        <begin position="493"/>
        <end position="525"/>
    </location>
</feature>
<evidence type="ECO:0000313" key="5">
    <source>
        <dbReference type="EMBL" id="KAF3437408.1"/>
    </source>
</evidence>
<dbReference type="EMBL" id="VOIH02000009">
    <property type="protein sequence ID" value="KAF3437408.1"/>
    <property type="molecule type" value="Genomic_DNA"/>
</dbReference>
<dbReference type="Gene3D" id="1.25.40.410">
    <property type="match status" value="1"/>
</dbReference>
<dbReference type="SUPFAM" id="SSF51735">
    <property type="entry name" value="NAD(P)-binding Rossmann-fold domains"/>
    <property type="match status" value="1"/>
</dbReference>
<keyword evidence="6" id="KW-1185">Reference proteome</keyword>
<feature type="compositionally biased region" description="Polar residues" evidence="3">
    <location>
        <begin position="496"/>
        <end position="509"/>
    </location>
</feature>